<dbReference type="GO" id="GO:0042742">
    <property type="term" value="P:defense response to bacterium"/>
    <property type="evidence" value="ECO:0007669"/>
    <property type="project" value="UniProtKB-UniRule"/>
</dbReference>
<comment type="function">
    <text evidence="7">Lanthionine-containing peptide antibiotic (lantibiotic) active on Gram-positive bacteria. The bactericidal activity of lantibiotics is based on depolarization of energized bacterial cytoplasmic membranes, initiated by the formation of aqueous transmembrane pores.</text>
</comment>
<dbReference type="GO" id="GO:0005576">
    <property type="term" value="C:extracellular region"/>
    <property type="evidence" value="ECO:0007669"/>
    <property type="project" value="InterPro"/>
</dbReference>
<reference evidence="8 9" key="1">
    <citation type="submission" date="2019-10" db="EMBL/GenBank/DDBJ databases">
        <title>Complete genome sequences for adaption low water activity.</title>
        <authorList>
            <person name="Zhao L."/>
            <person name="Zhong J."/>
        </authorList>
    </citation>
    <scope>NUCLEOTIDE SEQUENCE [LARGE SCALE GENOMIC DNA]</scope>
    <source>
        <strain evidence="8 9">FDU301</strain>
        <plasmid evidence="9">pfdu301e</plasmid>
    </source>
</reference>
<evidence type="ECO:0000313" key="9">
    <source>
        <dbReference type="Proteomes" id="UP000501076"/>
    </source>
</evidence>
<evidence type="ECO:0000256" key="1">
    <source>
        <dbReference type="ARBA" id="ARBA00009379"/>
    </source>
</evidence>
<evidence type="ECO:0000256" key="6">
    <source>
        <dbReference type="ARBA" id="ARBA00023048"/>
    </source>
</evidence>
<organism evidence="8 9">
    <name type="scientific">Priestia megaterium</name>
    <name type="common">Bacillus megaterium</name>
    <dbReference type="NCBI Taxonomy" id="1404"/>
    <lineage>
        <taxon>Bacteria</taxon>
        <taxon>Bacillati</taxon>
        <taxon>Bacillota</taxon>
        <taxon>Bacilli</taxon>
        <taxon>Bacillales</taxon>
        <taxon>Bacillaceae</taxon>
        <taxon>Priestia</taxon>
    </lineage>
</organism>
<dbReference type="InterPro" id="IPR007682">
    <property type="entry name" value="Lantibiotic_typ-A_Lactobact"/>
</dbReference>
<evidence type="ECO:0000256" key="4">
    <source>
        <dbReference type="ARBA" id="ARBA00022789"/>
    </source>
</evidence>
<keyword evidence="8" id="KW-0614">Plasmid</keyword>
<evidence type="ECO:0000256" key="5">
    <source>
        <dbReference type="ARBA" id="ARBA00023022"/>
    </source>
</evidence>
<evidence type="ECO:0000256" key="3">
    <source>
        <dbReference type="ARBA" id="ARBA00022784"/>
    </source>
</evidence>
<keyword evidence="6 7" id="KW-0078">Bacteriocin</keyword>
<evidence type="ECO:0000256" key="2">
    <source>
        <dbReference type="ARBA" id="ARBA00022529"/>
    </source>
</evidence>
<proteinExistence type="inferred from homology"/>
<dbReference type="EMBL" id="CP045267">
    <property type="protein sequence ID" value="QJX74663.1"/>
    <property type="molecule type" value="Genomic_DNA"/>
</dbReference>
<keyword evidence="2 7" id="KW-0929">Antimicrobial</keyword>
<name>A0A6M6DJ62_PRIMG</name>
<dbReference type="GO" id="GO:0031640">
    <property type="term" value="P:killing of cells of another organism"/>
    <property type="evidence" value="ECO:0007669"/>
    <property type="project" value="UniProtKB-UniRule"/>
</dbReference>
<sequence>MSKVELEALKSINDLSDEELANIAGGGDGVVKTATSECYLGTFAFACCLAR</sequence>
<keyword evidence="4 7" id="KW-0425">Lantibiotic</keyword>
<keyword evidence="3" id="KW-0883">Thioether bond</keyword>
<accession>A0A6M6DJ62</accession>
<protein>
    <recommendedName>
        <fullName evidence="7">Lantibiotic</fullName>
    </recommendedName>
</protein>
<dbReference type="Proteomes" id="UP000501076">
    <property type="component" value="Plasmid pFDU301E"/>
</dbReference>
<comment type="similarity">
    <text evidence="1 7">Belongs to the type A lantibiotic family.</text>
</comment>
<evidence type="ECO:0000313" key="8">
    <source>
        <dbReference type="EMBL" id="QJX74663.1"/>
    </source>
</evidence>
<comment type="PTM">
    <text evidence="7">Maturation of lantibiotics involves the enzymatic conversion of Thr, and Ser into dehydrated AA and the formation of thioether bonds with cysteine. This is followed by membrane translocation and cleavage of the modified precursor.</text>
</comment>
<gene>
    <name evidence="8" type="ORF">FDZ14_00155</name>
</gene>
<dbReference type="GO" id="GO:0005102">
    <property type="term" value="F:signaling receptor binding"/>
    <property type="evidence" value="ECO:0007669"/>
    <property type="project" value="UniProtKB-KW"/>
</dbReference>
<dbReference type="Pfam" id="PF04604">
    <property type="entry name" value="L_biotic_typeA"/>
    <property type="match status" value="1"/>
</dbReference>
<evidence type="ECO:0000256" key="7">
    <source>
        <dbReference type="RuleBase" id="RU362078"/>
    </source>
</evidence>
<dbReference type="RefSeq" id="WP_171776384.1">
    <property type="nucleotide sequence ID" value="NZ_CP045267.1"/>
</dbReference>
<dbReference type="AlphaFoldDB" id="A0A6M6DJ62"/>
<geneLocation type="plasmid" evidence="9">
    <name>pfdu301e</name>
</geneLocation>
<keyword evidence="5 7" id="KW-0044">Antibiotic</keyword>